<protein>
    <submittedName>
        <fullName evidence="1">Uncharacterized protein</fullName>
    </submittedName>
</protein>
<dbReference type="InParanoid" id="A0A0H2RBJ0"/>
<reference evidence="1 2" key="1">
    <citation type="submission" date="2015-04" db="EMBL/GenBank/DDBJ databases">
        <title>Complete genome sequence of Schizopora paradoxa KUC8140, a cosmopolitan wood degrader in East Asia.</title>
        <authorList>
            <consortium name="DOE Joint Genome Institute"/>
            <person name="Min B."/>
            <person name="Park H."/>
            <person name="Jang Y."/>
            <person name="Kim J.-J."/>
            <person name="Kim K.H."/>
            <person name="Pangilinan J."/>
            <person name="Lipzen A."/>
            <person name="Riley R."/>
            <person name="Grigoriev I.V."/>
            <person name="Spatafora J.W."/>
            <person name="Choi I.-G."/>
        </authorList>
    </citation>
    <scope>NUCLEOTIDE SEQUENCE [LARGE SCALE GENOMIC DNA]</scope>
    <source>
        <strain evidence="1 2">KUC8140</strain>
    </source>
</reference>
<feature type="non-terminal residue" evidence="1">
    <location>
        <position position="143"/>
    </location>
</feature>
<evidence type="ECO:0000313" key="2">
    <source>
        <dbReference type="Proteomes" id="UP000053477"/>
    </source>
</evidence>
<organism evidence="1 2">
    <name type="scientific">Schizopora paradoxa</name>
    <dbReference type="NCBI Taxonomy" id="27342"/>
    <lineage>
        <taxon>Eukaryota</taxon>
        <taxon>Fungi</taxon>
        <taxon>Dikarya</taxon>
        <taxon>Basidiomycota</taxon>
        <taxon>Agaricomycotina</taxon>
        <taxon>Agaricomycetes</taxon>
        <taxon>Hymenochaetales</taxon>
        <taxon>Schizoporaceae</taxon>
        <taxon>Schizopora</taxon>
    </lineage>
</organism>
<dbReference type="EMBL" id="KQ086063">
    <property type="protein sequence ID" value="KLO09199.1"/>
    <property type="molecule type" value="Genomic_DNA"/>
</dbReference>
<gene>
    <name evidence="1" type="ORF">SCHPADRAFT_1000401</name>
</gene>
<sequence length="143" mass="16049">MSTDEKSAPALLQVPCKCQVRALEGRQVAPDPPANMKGNIAYGYKVDPTHANKIVRKVVGNRKSDRTEKTCVFWATVRSVIPLKLGSEDMHLEVRRDLDPSELRGTSLLGYFIVLATRHSRLLPSKSRIDRLKKVLRTNAEPE</sequence>
<proteinExistence type="predicted"/>
<accession>A0A0H2RBJ0</accession>
<name>A0A0H2RBJ0_9AGAM</name>
<evidence type="ECO:0000313" key="1">
    <source>
        <dbReference type="EMBL" id="KLO09199.1"/>
    </source>
</evidence>
<dbReference type="AlphaFoldDB" id="A0A0H2RBJ0"/>
<dbReference type="Proteomes" id="UP000053477">
    <property type="component" value="Unassembled WGS sequence"/>
</dbReference>
<keyword evidence="2" id="KW-1185">Reference proteome</keyword>